<dbReference type="AlphaFoldDB" id="A0A0N4W9S2"/>
<organism evidence="1">
    <name type="scientific">Haemonchus placei</name>
    <name type="common">Barber's pole worm</name>
    <dbReference type="NCBI Taxonomy" id="6290"/>
    <lineage>
        <taxon>Eukaryota</taxon>
        <taxon>Metazoa</taxon>
        <taxon>Ecdysozoa</taxon>
        <taxon>Nematoda</taxon>
        <taxon>Chromadorea</taxon>
        <taxon>Rhabditida</taxon>
        <taxon>Rhabditina</taxon>
        <taxon>Rhabditomorpha</taxon>
        <taxon>Strongyloidea</taxon>
        <taxon>Trichostrongylidae</taxon>
        <taxon>Haemonchus</taxon>
    </lineage>
</organism>
<sequence length="48" mass="5156">LTDVPKLIQSPASCIGNTEGLVRSSVIAMAIAPKYPKMIEIVITNSER</sequence>
<protein>
    <submittedName>
        <fullName evidence="1">Macro domain-containing protein</fullName>
    </submittedName>
</protein>
<name>A0A0N4W9S2_HAEPC</name>
<accession>A0A0N4W9S2</accession>
<dbReference type="WBParaSite" id="HPLM_0000706701-mRNA-1">
    <property type="protein sequence ID" value="HPLM_0000706701-mRNA-1"/>
    <property type="gene ID" value="HPLM_0000706701"/>
</dbReference>
<reference evidence="1" key="1">
    <citation type="submission" date="2017-02" db="UniProtKB">
        <authorList>
            <consortium name="WormBaseParasite"/>
        </authorList>
    </citation>
    <scope>IDENTIFICATION</scope>
</reference>
<evidence type="ECO:0000313" key="1">
    <source>
        <dbReference type="WBParaSite" id="HPLM_0000706701-mRNA-1"/>
    </source>
</evidence>
<proteinExistence type="predicted"/>